<dbReference type="eggNOG" id="ENOG5032N4F">
    <property type="taxonomic scope" value="Bacteria"/>
</dbReference>
<dbReference type="AlphaFoldDB" id="F8KPL5"/>
<organism evidence="1 2">
    <name type="scientific">Helicobacter bizzozeronii (strain CIII-1)</name>
    <dbReference type="NCBI Taxonomy" id="1002804"/>
    <lineage>
        <taxon>Bacteria</taxon>
        <taxon>Pseudomonadati</taxon>
        <taxon>Campylobacterota</taxon>
        <taxon>Epsilonproteobacteria</taxon>
        <taxon>Campylobacterales</taxon>
        <taxon>Helicobacteraceae</taxon>
        <taxon>Helicobacter</taxon>
    </lineage>
</organism>
<dbReference type="STRING" id="1002804.HBZC1_17530"/>
<reference evidence="1 2" key="1">
    <citation type="journal article" date="2011" name="J. Bacteriol.">
        <title>Genome sequence of Helicobacter bizzozeronii strain CIII-1, an isolate from human gastric mucosa.</title>
        <authorList>
            <person name="Schott T."/>
            <person name="Rossi M."/>
            <person name="Hanninen M.L."/>
        </authorList>
    </citation>
    <scope>NUCLEOTIDE SEQUENCE [LARGE SCALE GENOMIC DNA]</scope>
    <source>
        <strain evidence="1 2">CIII-1</strain>
    </source>
</reference>
<evidence type="ECO:0008006" key="3">
    <source>
        <dbReference type="Google" id="ProtNLM"/>
    </source>
</evidence>
<keyword evidence="2" id="KW-1185">Reference proteome</keyword>
<sequence length="90" mass="10309">MPLKPLLLNKKTFTFRDGQSVELHEPTLFQLQKANKAGDDVAQIKSLLFDCTMGELDERFLNGLPLEEFERLAKLVSEFRGIDSKNLDRV</sequence>
<accession>F8KPL5</accession>
<name>F8KPL5_HELBC</name>
<evidence type="ECO:0000313" key="2">
    <source>
        <dbReference type="Proteomes" id="UP000008387"/>
    </source>
</evidence>
<dbReference type="GeneID" id="64361181"/>
<dbReference type="EMBL" id="FR871757">
    <property type="protein sequence ID" value="CCB80739.1"/>
    <property type="molecule type" value="Genomic_DNA"/>
</dbReference>
<dbReference type="KEGG" id="hbi:HBZC1_17530"/>
<proteinExistence type="predicted"/>
<evidence type="ECO:0000313" key="1">
    <source>
        <dbReference type="EMBL" id="CCB80739.1"/>
    </source>
</evidence>
<dbReference type="HOGENOM" id="CLU_2436738_0_0_7"/>
<gene>
    <name evidence="1" type="ordered locus">HBZC1_17530</name>
</gene>
<protein>
    <recommendedName>
        <fullName evidence="3">Phage tail assembly protein</fullName>
    </recommendedName>
</protein>
<dbReference type="RefSeq" id="WP_013891115.1">
    <property type="nucleotide sequence ID" value="NC_015674.1"/>
</dbReference>
<dbReference type="Proteomes" id="UP000008387">
    <property type="component" value="Chromosome"/>
</dbReference>